<proteinExistence type="predicted"/>
<reference evidence="3" key="1">
    <citation type="submission" date="2024-03" db="EMBL/GenBank/DDBJ databases">
        <title>WGS assembly of Saponaria officinalis var. Norfolk2.</title>
        <authorList>
            <person name="Jenkins J."/>
            <person name="Shu S."/>
            <person name="Grimwood J."/>
            <person name="Barry K."/>
            <person name="Goodstein D."/>
            <person name="Schmutz J."/>
            <person name="Leebens-Mack J."/>
            <person name="Osbourn A."/>
        </authorList>
    </citation>
    <scope>NUCLEOTIDE SEQUENCE [LARGE SCALE GENOMIC DNA]</scope>
    <source>
        <strain evidence="3">JIC</strain>
    </source>
</reference>
<dbReference type="InterPro" id="IPR058941">
    <property type="entry name" value="HTH_AT3G52170-like"/>
</dbReference>
<dbReference type="EMBL" id="JBDFQZ010000007">
    <property type="protein sequence ID" value="KAK9707031.1"/>
    <property type="molecule type" value="Genomic_DNA"/>
</dbReference>
<evidence type="ECO:0000313" key="3">
    <source>
        <dbReference type="EMBL" id="KAK9707031.1"/>
    </source>
</evidence>
<dbReference type="AlphaFoldDB" id="A0AAW1JT49"/>
<feature type="region of interest" description="Disordered" evidence="1">
    <location>
        <begin position="316"/>
        <end position="377"/>
    </location>
</feature>
<protein>
    <recommendedName>
        <fullName evidence="2">AT3G52170-like helix-turn-helix domain-containing protein</fullName>
    </recommendedName>
</protein>
<name>A0AAW1JT49_SAPOF</name>
<keyword evidence="4" id="KW-1185">Reference proteome</keyword>
<feature type="compositionally biased region" description="Polar residues" evidence="1">
    <location>
        <begin position="206"/>
        <end position="216"/>
    </location>
</feature>
<evidence type="ECO:0000313" key="4">
    <source>
        <dbReference type="Proteomes" id="UP001443914"/>
    </source>
</evidence>
<feature type="compositionally biased region" description="Polar residues" evidence="1">
    <location>
        <begin position="316"/>
        <end position="337"/>
    </location>
</feature>
<dbReference type="PANTHER" id="PTHR34568">
    <property type="entry name" value="RRM DOMAIN-CONTAINING PROTEIN"/>
    <property type="match status" value="1"/>
</dbReference>
<evidence type="ECO:0000259" key="2">
    <source>
        <dbReference type="Pfam" id="PF25896"/>
    </source>
</evidence>
<feature type="compositionally biased region" description="Basic and acidic residues" evidence="1">
    <location>
        <begin position="338"/>
        <end position="367"/>
    </location>
</feature>
<feature type="compositionally biased region" description="Basic and acidic residues" evidence="1">
    <location>
        <begin position="219"/>
        <end position="232"/>
    </location>
</feature>
<feature type="region of interest" description="Disordered" evidence="1">
    <location>
        <begin position="193"/>
        <end position="232"/>
    </location>
</feature>
<gene>
    <name evidence="3" type="ORF">RND81_07G168500</name>
</gene>
<dbReference type="InterPro" id="IPR058942">
    <property type="entry name" value="AT3G52170-like"/>
</dbReference>
<evidence type="ECO:0000256" key="1">
    <source>
        <dbReference type="SAM" id="MobiDB-lite"/>
    </source>
</evidence>
<dbReference type="Pfam" id="PF25896">
    <property type="entry name" value="HTH_AT3G52170"/>
    <property type="match status" value="1"/>
</dbReference>
<dbReference type="PANTHER" id="PTHR34568:SF1">
    <property type="entry name" value="DNA BINDING PROTEIN"/>
    <property type="match status" value="1"/>
</dbReference>
<dbReference type="Proteomes" id="UP001443914">
    <property type="component" value="Unassembled WGS sequence"/>
</dbReference>
<sequence>MYAIKGSWFGQTFALATSSDSAGRKSRIRRSKEERKSMVVTFIRRYQSSNNGNFPSLNLTHKEVGGSFYTVREIVREIIQENRVLGPARFSPELLRDENGATEYPLGSLATDIRVSSSSDVLLNSSGQCFDEIETSIDDVTDVNQINGLSDETDELQAAGSLVAEEELGLNGAYDAQVRLPTEEVVVETFPLRPENEGTDDLGRLSNDSENSNGTWNDFEMKPVDSTSDRPHVDAISSSVGSVNHVATEGTSGSQLSRLLVSDRCPNIDSSHLQLNGEIVQHDERCPMNEASDISETPEIYEGTSVLHENMDRISSHSAVTSKTAEQPNRQNASKGMTHTEDRSSNSNDKEHPSEAVSDKINQRNEKAAATSPPPVDRINLRSWERAAVKRQPNLLLAIVKAFADALIKFWS</sequence>
<accession>A0AAW1JT49</accession>
<comment type="caution">
    <text evidence="3">The sequence shown here is derived from an EMBL/GenBank/DDBJ whole genome shotgun (WGS) entry which is preliminary data.</text>
</comment>
<feature type="domain" description="AT3G52170-like helix-turn-helix" evidence="2">
    <location>
        <begin position="31"/>
        <end position="79"/>
    </location>
</feature>
<organism evidence="3 4">
    <name type="scientific">Saponaria officinalis</name>
    <name type="common">Common soapwort</name>
    <name type="synonym">Lychnis saponaria</name>
    <dbReference type="NCBI Taxonomy" id="3572"/>
    <lineage>
        <taxon>Eukaryota</taxon>
        <taxon>Viridiplantae</taxon>
        <taxon>Streptophyta</taxon>
        <taxon>Embryophyta</taxon>
        <taxon>Tracheophyta</taxon>
        <taxon>Spermatophyta</taxon>
        <taxon>Magnoliopsida</taxon>
        <taxon>eudicotyledons</taxon>
        <taxon>Gunneridae</taxon>
        <taxon>Pentapetalae</taxon>
        <taxon>Caryophyllales</taxon>
        <taxon>Caryophyllaceae</taxon>
        <taxon>Caryophylleae</taxon>
        <taxon>Saponaria</taxon>
    </lineage>
</organism>